<feature type="transmembrane region" description="Helical" evidence="3">
    <location>
        <begin position="125"/>
        <end position="145"/>
    </location>
</feature>
<keyword evidence="6" id="KW-1185">Reference proteome</keyword>
<feature type="transmembrane region" description="Helical" evidence="3">
    <location>
        <begin position="217"/>
        <end position="237"/>
    </location>
</feature>
<dbReference type="Pfam" id="PF00892">
    <property type="entry name" value="EamA"/>
    <property type="match status" value="2"/>
</dbReference>
<keyword evidence="3" id="KW-0812">Transmembrane</keyword>
<dbReference type="PANTHER" id="PTHR22911">
    <property type="entry name" value="ACYL-MALONYL CONDENSING ENZYME-RELATED"/>
    <property type="match status" value="1"/>
</dbReference>
<comment type="caution">
    <text evidence="5">The sequence shown here is derived from an EMBL/GenBank/DDBJ whole genome shotgun (WGS) entry which is preliminary data.</text>
</comment>
<evidence type="ECO:0000256" key="2">
    <source>
        <dbReference type="ARBA" id="ARBA00007362"/>
    </source>
</evidence>
<feature type="transmembrane region" description="Helical" evidence="3">
    <location>
        <begin position="182"/>
        <end position="202"/>
    </location>
</feature>
<feature type="transmembrane region" description="Helical" evidence="3">
    <location>
        <begin position="40"/>
        <end position="59"/>
    </location>
</feature>
<dbReference type="RefSeq" id="WP_241712030.1">
    <property type="nucleotide sequence ID" value="NZ_JALBUF010000001.1"/>
</dbReference>
<dbReference type="SUPFAM" id="SSF103481">
    <property type="entry name" value="Multidrug resistance efflux transporter EmrE"/>
    <property type="match status" value="2"/>
</dbReference>
<feature type="transmembrane region" description="Helical" evidence="3">
    <location>
        <begin position="71"/>
        <end position="90"/>
    </location>
</feature>
<evidence type="ECO:0000259" key="4">
    <source>
        <dbReference type="Pfam" id="PF00892"/>
    </source>
</evidence>
<feature type="transmembrane region" description="Helical" evidence="3">
    <location>
        <begin position="244"/>
        <end position="264"/>
    </location>
</feature>
<comment type="subcellular location">
    <subcellularLocation>
        <location evidence="1">Endomembrane system</location>
        <topology evidence="1">Multi-pass membrane protein</topology>
    </subcellularLocation>
</comment>
<feature type="transmembrane region" description="Helical" evidence="3">
    <location>
        <begin position="96"/>
        <end position="118"/>
    </location>
</feature>
<evidence type="ECO:0000313" key="6">
    <source>
        <dbReference type="Proteomes" id="UP001139263"/>
    </source>
</evidence>
<keyword evidence="3" id="KW-1133">Transmembrane helix</keyword>
<dbReference type="PANTHER" id="PTHR22911:SF76">
    <property type="entry name" value="EAMA DOMAIN-CONTAINING PROTEIN"/>
    <property type="match status" value="1"/>
</dbReference>
<comment type="similarity">
    <text evidence="2">Belongs to the EamA transporter family.</text>
</comment>
<accession>A0A9X1V6J1</accession>
<proteinExistence type="inferred from homology"/>
<evidence type="ECO:0000313" key="5">
    <source>
        <dbReference type="EMBL" id="MCI0182436.1"/>
    </source>
</evidence>
<dbReference type="InterPro" id="IPR000620">
    <property type="entry name" value="EamA_dom"/>
</dbReference>
<gene>
    <name evidence="5" type="ORF">MM817_00696</name>
</gene>
<sequence>MTSFRRPIGAYGWLGVGIVAISFSAIFIKMTTAPASITAMYRMLMTAVLLSPFAARGIVTAIRKLSNRERLILTVSGLALSLHFIFWIHSLFFTSVASSTLMLALQPIFVLMGETLFFKERVGAMTWLYALIAIAGTVVIGWHDIHAGKTALLGDFMSLVGTIAAAAYLLSGKNLRHTLSSVHYSFLVYVITGFLLMLYSLMRGHSLVDYPRSDWELFVLLTLVPTVFGHTLFNTLLKYLPASTIAMSIVGEPIGATLLAYVFFHATIPWIWFVGAIVVSSGILLFLRSAYHTNVSLSET</sequence>
<reference evidence="5" key="1">
    <citation type="submission" date="2022-03" db="EMBL/GenBank/DDBJ databases">
        <title>Draft Genome Sequence of Firmicute Strain S0AB, a Heterotrophic Iron/Sulfur-Oxidizing Extreme Acidophile.</title>
        <authorList>
            <person name="Vergara E."/>
            <person name="Pakostova E."/>
            <person name="Johnson D.B."/>
            <person name="Holmes D.S."/>
        </authorList>
    </citation>
    <scope>NUCLEOTIDE SEQUENCE</scope>
    <source>
        <strain evidence="5">S0AB</strain>
    </source>
</reference>
<evidence type="ECO:0000256" key="3">
    <source>
        <dbReference type="SAM" id="Phobius"/>
    </source>
</evidence>
<evidence type="ECO:0000256" key="1">
    <source>
        <dbReference type="ARBA" id="ARBA00004127"/>
    </source>
</evidence>
<dbReference type="InterPro" id="IPR037185">
    <property type="entry name" value="EmrE-like"/>
</dbReference>
<organism evidence="5 6">
    <name type="scientific">Sulfoacidibacillus ferrooxidans</name>
    <dbReference type="NCBI Taxonomy" id="2005001"/>
    <lineage>
        <taxon>Bacteria</taxon>
        <taxon>Bacillati</taxon>
        <taxon>Bacillota</taxon>
        <taxon>Bacilli</taxon>
        <taxon>Bacillales</taxon>
        <taxon>Alicyclobacillaceae</taxon>
        <taxon>Sulfoacidibacillus</taxon>
    </lineage>
</organism>
<feature type="transmembrane region" description="Helical" evidence="3">
    <location>
        <begin position="7"/>
        <end position="28"/>
    </location>
</feature>
<keyword evidence="3" id="KW-0472">Membrane</keyword>
<dbReference type="AlphaFoldDB" id="A0A9X1V6J1"/>
<feature type="transmembrane region" description="Helical" evidence="3">
    <location>
        <begin position="270"/>
        <end position="287"/>
    </location>
</feature>
<dbReference type="EMBL" id="JALBUF010000001">
    <property type="protein sequence ID" value="MCI0182436.1"/>
    <property type="molecule type" value="Genomic_DNA"/>
</dbReference>
<protein>
    <recommendedName>
        <fullName evidence="4">EamA domain-containing protein</fullName>
    </recommendedName>
</protein>
<dbReference type="GO" id="GO:0016020">
    <property type="term" value="C:membrane"/>
    <property type="evidence" value="ECO:0007669"/>
    <property type="project" value="InterPro"/>
</dbReference>
<feature type="transmembrane region" description="Helical" evidence="3">
    <location>
        <begin position="151"/>
        <end position="170"/>
    </location>
</feature>
<name>A0A9X1V6J1_9BACL</name>
<feature type="domain" description="EamA" evidence="4">
    <location>
        <begin position="153"/>
        <end position="287"/>
    </location>
</feature>
<feature type="domain" description="EamA" evidence="4">
    <location>
        <begin position="16"/>
        <end position="141"/>
    </location>
</feature>
<dbReference type="Proteomes" id="UP001139263">
    <property type="component" value="Unassembled WGS sequence"/>
</dbReference>